<dbReference type="GO" id="GO:0016787">
    <property type="term" value="F:hydrolase activity"/>
    <property type="evidence" value="ECO:0007669"/>
    <property type="project" value="InterPro"/>
</dbReference>
<sequence length="1131" mass="121499">MNRKWVSSFLVGLIAFSSILPAAHAEGNPVSDVRSASSNRTEPIVTVGQAGKTLLANEETTKIGPGIELSQFERFDTRGWLNGDVMTVDLSNDAVSTDLLFPGVISNSKPLSEMARQSGAVGGVNGDFFDINNTKAPLGTMIQGGTLLKGPQGSHTLTVGVDGQGIGRISNIFLEGKIQLPTGEFPLAALNQSSIPTNGIGLYTSVWGQAQRANSGSSVYEVTVREGKVIAVSNQAGNGAIEENTLILAGNGTGASQLKELSIGDEVNITYAPKVDGDSLMNFAIGGNIKLVENGQVPANLDDSTTAPRTAVGFSEDGKTMILAVVDGRQADSRGMTFKELGDLMQEYDAYQALNIDGGGSTTMVAREPGEADAEVVNNPSDGTERYVPNGIGVYAEAGSGKLTNFTVDTVIEDENSARIFPGLSRSFIGLGHDENYTPVDVEGISWQAKPADVGSFDENGVFYAKKSGASVAEAQIKSAKGTRKITVLGELDRIETSQAYIGLEMGRTASFSVNGYDKDGYTAPIEIRDIELEYDEAVISVEENQDGSYMVLPEKDSGSTTIKVTVQDKVANLPVTIGLSTVNISEFEDASGWSVTKFPAVVDASMEMVEGRVGNGLQVNYDFSTSTATRAAYLQASPRIELPGDVQKIGLWVHGDGKGAWLRTVIEDATGTNYTLTLSSQVNWTGWKYVEATLPEGIQYPVNLWRIYPVETNRNDQYSGQLIFDDLTIKVPPSIEASEEEAQTEDPIIVQNEVIGDERWKFAVLSDSQFVASSPNSQQAQMARKSLRQIVAEDPEFLVINGDLVDTAWEEDFAFAKQLLEEEVGDTFPIYYTPGNHEIAGSGSLENFTNVFGENRYSFDHKGTRFILLDSSTGSFRTSDFDQLIELKESLVEAAKKTSINNVVVVGHHPTQDPLPTKNSQLADRKEAELIENWLTEFRETSKGKGAMYISGHAHTVNLERVEGVPYMVTGSAGKAPYGSPDNGGFYAWTMFGIDPTPVPDQAFGPEKAVAGSNAAGKEWVQAEIRPILESITMDAPETITVGEKITISAEGHQAGNLNFPLRYPASVIWEGSDNVYVGSGAAFERAKKSDKYAAVFNPATSELTAMSSGEISLKVISNNVEAVGEVIIQ</sequence>
<accession>A0A345PK16</accession>
<evidence type="ECO:0000259" key="3">
    <source>
        <dbReference type="Pfam" id="PF09992"/>
    </source>
</evidence>
<protein>
    <submittedName>
        <fullName evidence="4">Multidrug transporter</fullName>
    </submittedName>
</protein>
<dbReference type="OrthoDB" id="9809781at2"/>
<dbReference type="RefSeq" id="WP_114917632.1">
    <property type="nucleotide sequence ID" value="NZ_CP024848.1"/>
</dbReference>
<evidence type="ECO:0000259" key="2">
    <source>
        <dbReference type="Pfam" id="PF00149"/>
    </source>
</evidence>
<evidence type="ECO:0000313" key="5">
    <source>
        <dbReference type="Proteomes" id="UP000253908"/>
    </source>
</evidence>
<feature type="domain" description="Calcineurin-like phosphoesterase" evidence="2">
    <location>
        <begin position="762"/>
        <end position="957"/>
    </location>
</feature>
<feature type="signal peptide" evidence="1">
    <location>
        <begin position="1"/>
        <end position="22"/>
    </location>
</feature>
<dbReference type="SUPFAM" id="SSF56300">
    <property type="entry name" value="Metallo-dependent phosphatases"/>
    <property type="match status" value="1"/>
</dbReference>
<dbReference type="Gene3D" id="2.60.120.430">
    <property type="entry name" value="Galactose-binding lectin"/>
    <property type="match status" value="1"/>
</dbReference>
<dbReference type="KEGG" id="ocn:CUC15_16010"/>
<dbReference type="InterPro" id="IPR029052">
    <property type="entry name" value="Metallo-depent_PP-like"/>
</dbReference>
<feature type="domain" description="Phosphodiester glycosidase" evidence="3">
    <location>
        <begin position="221"/>
        <end position="395"/>
    </location>
</feature>
<reference evidence="5" key="1">
    <citation type="submission" date="2017-11" db="EMBL/GenBank/DDBJ databases">
        <authorList>
            <person name="Zhu W."/>
        </authorList>
    </citation>
    <scope>NUCLEOTIDE SEQUENCE [LARGE SCALE GENOMIC DNA]</scope>
    <source>
        <strain evidence="5">160</strain>
    </source>
</reference>
<proteinExistence type="predicted"/>
<dbReference type="Pfam" id="PF00149">
    <property type="entry name" value="Metallophos"/>
    <property type="match status" value="1"/>
</dbReference>
<dbReference type="Proteomes" id="UP000253908">
    <property type="component" value="Chromosome"/>
</dbReference>
<gene>
    <name evidence="4" type="ORF">CUC15_16010</name>
</gene>
<keyword evidence="5" id="KW-1185">Reference proteome</keyword>
<name>A0A345PK16_9BACI</name>
<feature type="chain" id="PRO_5038727999" evidence="1">
    <location>
        <begin position="23"/>
        <end position="1131"/>
    </location>
</feature>
<dbReference type="InterPro" id="IPR004843">
    <property type="entry name" value="Calcineurin-like_PHP"/>
</dbReference>
<dbReference type="EMBL" id="CP024848">
    <property type="protein sequence ID" value="AXI10346.1"/>
    <property type="molecule type" value="Genomic_DNA"/>
</dbReference>
<dbReference type="Gene3D" id="3.60.21.10">
    <property type="match status" value="1"/>
</dbReference>
<dbReference type="InterPro" id="IPR018711">
    <property type="entry name" value="NAGPA"/>
</dbReference>
<dbReference type="PANTHER" id="PTHR40446">
    <property type="entry name" value="N-ACETYLGLUCOSAMINE-1-PHOSPHODIESTER ALPHA-N-ACETYLGLUCOSAMINIDASE"/>
    <property type="match status" value="1"/>
</dbReference>
<organism evidence="4 5">
    <name type="scientific">Oceanobacillus zhaokaii</name>
    <dbReference type="NCBI Taxonomy" id="2052660"/>
    <lineage>
        <taxon>Bacteria</taxon>
        <taxon>Bacillati</taxon>
        <taxon>Bacillota</taxon>
        <taxon>Bacilli</taxon>
        <taxon>Bacillales</taxon>
        <taxon>Bacillaceae</taxon>
        <taxon>Oceanobacillus</taxon>
    </lineage>
</organism>
<dbReference type="AlphaFoldDB" id="A0A345PK16"/>
<dbReference type="Pfam" id="PF09992">
    <property type="entry name" value="NAGPA"/>
    <property type="match status" value="1"/>
</dbReference>
<dbReference type="PANTHER" id="PTHR40446:SF2">
    <property type="entry name" value="N-ACETYLGLUCOSAMINE-1-PHOSPHODIESTER ALPHA-N-ACETYLGLUCOSAMINIDASE"/>
    <property type="match status" value="1"/>
</dbReference>
<evidence type="ECO:0000313" key="4">
    <source>
        <dbReference type="EMBL" id="AXI10346.1"/>
    </source>
</evidence>
<keyword evidence="1" id="KW-0732">Signal</keyword>
<evidence type="ECO:0000256" key="1">
    <source>
        <dbReference type="SAM" id="SignalP"/>
    </source>
</evidence>